<evidence type="ECO:0000256" key="3">
    <source>
        <dbReference type="ARBA" id="ARBA00022723"/>
    </source>
</evidence>
<dbReference type="SUPFAM" id="SSF55031">
    <property type="entry name" value="Bacterial exopeptidase dimerisation domain"/>
    <property type="match status" value="1"/>
</dbReference>
<dbReference type="InterPro" id="IPR002933">
    <property type="entry name" value="Peptidase_M20"/>
</dbReference>
<keyword evidence="3 7" id="KW-0479">Metal-binding</keyword>
<dbReference type="STRING" id="425265.A8PSH0"/>
<evidence type="ECO:0000313" key="11">
    <source>
        <dbReference type="Proteomes" id="UP000008837"/>
    </source>
</evidence>
<dbReference type="CDD" id="cd05674">
    <property type="entry name" value="M20_yscS"/>
    <property type="match status" value="1"/>
</dbReference>
<dbReference type="AlphaFoldDB" id="A8PSH0"/>
<keyword evidence="5 7" id="KW-0862">Zinc</keyword>
<dbReference type="KEGG" id="mgl:MGL_0256"/>
<dbReference type="PANTHER" id="PTHR45962:SF1">
    <property type="entry name" value="N-FATTY-ACYL-AMINO ACID SYNTHASE_HYDROLASE PM20D1"/>
    <property type="match status" value="1"/>
</dbReference>
<evidence type="ECO:0000256" key="8">
    <source>
        <dbReference type="SAM" id="Phobius"/>
    </source>
</evidence>
<dbReference type="InParanoid" id="A8PSH0"/>
<keyword evidence="11" id="KW-1185">Reference proteome</keyword>
<dbReference type="Proteomes" id="UP000008837">
    <property type="component" value="Unassembled WGS sequence"/>
</dbReference>
<accession>A8PSH0</accession>
<feature type="transmembrane region" description="Helical" evidence="8">
    <location>
        <begin position="21"/>
        <end position="44"/>
    </location>
</feature>
<feature type="domain" description="Peptidase M20 dimerisation" evidence="9">
    <location>
        <begin position="291"/>
        <end position="472"/>
    </location>
</feature>
<dbReference type="PIRSF" id="PIRSF037217">
    <property type="entry name" value="Carboxypeptidase_S"/>
    <property type="match status" value="1"/>
</dbReference>
<keyword evidence="2" id="KW-0645">Protease</keyword>
<evidence type="ECO:0000313" key="10">
    <source>
        <dbReference type="EMBL" id="EDP45267.1"/>
    </source>
</evidence>
<feature type="active site" description="Proton acceptor" evidence="6">
    <location>
        <position position="238"/>
    </location>
</feature>
<feature type="active site" evidence="6">
    <location>
        <position position="169"/>
    </location>
</feature>
<dbReference type="FunCoup" id="A8PSH0">
    <property type="interactions" value="5"/>
</dbReference>
<reference evidence="10 11" key="1">
    <citation type="journal article" date="2007" name="Proc. Natl. Acad. Sci. U.S.A.">
        <title>Dandruff-associated Malassezia genomes reveal convergent and divergent virulence traits shared with plant and human fungal pathogens.</title>
        <authorList>
            <person name="Xu J."/>
            <person name="Saunders C.W."/>
            <person name="Hu P."/>
            <person name="Grant R.A."/>
            <person name="Boekhout T."/>
            <person name="Kuramae E.E."/>
            <person name="Kronstad J.W."/>
            <person name="Deangelis Y.M."/>
            <person name="Reeder N.L."/>
            <person name="Johnstone K.R."/>
            <person name="Leland M."/>
            <person name="Fieno A.M."/>
            <person name="Begley W.M."/>
            <person name="Sun Y."/>
            <person name="Lacey M.P."/>
            <person name="Chaudhary T."/>
            <person name="Keough T."/>
            <person name="Chu L."/>
            <person name="Sears R."/>
            <person name="Yuan B."/>
            <person name="Dawson T.L.Jr."/>
        </authorList>
    </citation>
    <scope>NUCLEOTIDE SEQUENCE [LARGE SCALE GENOMIC DNA]</scope>
    <source>
        <strain evidence="11">ATCC MYA-4612 / CBS 7966</strain>
    </source>
</reference>
<dbReference type="Pfam" id="PF07687">
    <property type="entry name" value="M20_dimer"/>
    <property type="match status" value="1"/>
</dbReference>
<dbReference type="InterPro" id="IPR036264">
    <property type="entry name" value="Bact_exopeptidase_dim_dom"/>
</dbReference>
<comment type="caution">
    <text evidence="10">The sequence shown here is derived from an EMBL/GenBank/DDBJ whole genome shotgun (WGS) entry which is preliminary data.</text>
</comment>
<keyword evidence="8" id="KW-1133">Transmembrane helix</keyword>
<dbReference type="EMBL" id="AAYY01000001">
    <property type="protein sequence ID" value="EDP45267.1"/>
    <property type="molecule type" value="Genomic_DNA"/>
</dbReference>
<evidence type="ECO:0000256" key="5">
    <source>
        <dbReference type="ARBA" id="ARBA00022833"/>
    </source>
</evidence>
<comment type="similarity">
    <text evidence="1">Belongs to the peptidase M20A family.</text>
</comment>
<dbReference type="PANTHER" id="PTHR45962">
    <property type="entry name" value="N-FATTY-ACYL-AMINO ACID SYNTHASE/HYDROLASE PM20D1"/>
    <property type="match status" value="1"/>
</dbReference>
<dbReference type="GO" id="GO:0004181">
    <property type="term" value="F:metallocarboxypeptidase activity"/>
    <property type="evidence" value="ECO:0007669"/>
    <property type="project" value="InterPro"/>
</dbReference>
<feature type="binding site" evidence="7">
    <location>
        <position position="602"/>
    </location>
    <ligand>
        <name>Zn(2+)</name>
        <dbReference type="ChEBI" id="CHEBI:29105"/>
        <label>1</label>
    </ligand>
</feature>
<keyword evidence="8" id="KW-0812">Transmembrane</keyword>
<dbReference type="SUPFAM" id="SSF53187">
    <property type="entry name" value="Zn-dependent exopeptidases"/>
    <property type="match status" value="1"/>
</dbReference>
<feature type="binding site" evidence="7">
    <location>
        <position position="267"/>
    </location>
    <ligand>
        <name>Zn(2+)</name>
        <dbReference type="ChEBI" id="CHEBI:29105"/>
        <label>2</label>
    </ligand>
</feature>
<gene>
    <name evidence="10" type="ORF">MGL_0256</name>
</gene>
<dbReference type="Pfam" id="PF01546">
    <property type="entry name" value="Peptidase_M20"/>
    <property type="match status" value="1"/>
</dbReference>
<dbReference type="InterPro" id="IPR047177">
    <property type="entry name" value="Pept_M20A"/>
</dbReference>
<organism evidence="10 11">
    <name type="scientific">Malassezia globosa (strain ATCC MYA-4612 / CBS 7966)</name>
    <name type="common">Dandruff-associated fungus</name>
    <dbReference type="NCBI Taxonomy" id="425265"/>
    <lineage>
        <taxon>Eukaryota</taxon>
        <taxon>Fungi</taxon>
        <taxon>Dikarya</taxon>
        <taxon>Basidiomycota</taxon>
        <taxon>Ustilaginomycotina</taxon>
        <taxon>Malasseziomycetes</taxon>
        <taxon>Malasseziales</taxon>
        <taxon>Malasseziaceae</taxon>
        <taxon>Malassezia</taxon>
    </lineage>
</organism>
<dbReference type="GO" id="GO:0051603">
    <property type="term" value="P:proteolysis involved in protein catabolic process"/>
    <property type="evidence" value="ECO:0007669"/>
    <property type="project" value="TreeGrafter"/>
</dbReference>
<evidence type="ECO:0000259" key="9">
    <source>
        <dbReference type="Pfam" id="PF07687"/>
    </source>
</evidence>
<dbReference type="GO" id="GO:0046872">
    <property type="term" value="F:metal ion binding"/>
    <property type="evidence" value="ECO:0007669"/>
    <property type="project" value="UniProtKB-KW"/>
</dbReference>
<keyword evidence="4" id="KW-0378">Hydrolase</keyword>
<feature type="binding site" evidence="7">
    <location>
        <position position="239"/>
    </location>
    <ligand>
        <name>Zn(2+)</name>
        <dbReference type="ChEBI" id="CHEBI:29105"/>
        <label>1</label>
    </ligand>
</feature>
<dbReference type="Gene3D" id="1.10.150.900">
    <property type="match status" value="1"/>
</dbReference>
<proteinExistence type="inferred from homology"/>
<dbReference type="InterPro" id="IPR011650">
    <property type="entry name" value="Peptidase_M20_dimer"/>
</dbReference>
<dbReference type="OrthoDB" id="3064516at2759"/>
<keyword evidence="8" id="KW-0472">Membrane</keyword>
<dbReference type="VEuPathDB" id="FungiDB:MGL_0256"/>
<protein>
    <recommendedName>
        <fullName evidence="9">Peptidase M20 dimerisation domain-containing protein</fullName>
    </recommendedName>
</protein>
<dbReference type="GO" id="GO:0000328">
    <property type="term" value="C:fungal-type vacuole lumen"/>
    <property type="evidence" value="ECO:0007669"/>
    <property type="project" value="TreeGrafter"/>
</dbReference>
<feature type="binding site" evidence="7">
    <location>
        <position position="167"/>
    </location>
    <ligand>
        <name>Zn(2+)</name>
        <dbReference type="ChEBI" id="CHEBI:29105"/>
        <label>2</label>
    </ligand>
</feature>
<evidence type="ECO:0000256" key="7">
    <source>
        <dbReference type="PIRSR" id="PIRSR037217-2"/>
    </source>
</evidence>
<dbReference type="Gene3D" id="3.40.630.10">
    <property type="entry name" value="Zn peptidases"/>
    <property type="match status" value="1"/>
</dbReference>
<dbReference type="Gene3D" id="3.30.70.360">
    <property type="match status" value="1"/>
</dbReference>
<feature type="binding site" evidence="7">
    <location>
        <position position="204"/>
    </location>
    <ligand>
        <name>Zn(2+)</name>
        <dbReference type="ChEBI" id="CHEBI:29105"/>
        <label>1</label>
    </ligand>
</feature>
<evidence type="ECO:0000256" key="4">
    <source>
        <dbReference type="ARBA" id="ARBA00022801"/>
    </source>
</evidence>
<evidence type="ECO:0000256" key="1">
    <source>
        <dbReference type="ARBA" id="ARBA00006247"/>
    </source>
</evidence>
<evidence type="ECO:0000256" key="6">
    <source>
        <dbReference type="PIRSR" id="PIRSR037217-1"/>
    </source>
</evidence>
<name>A8PSH0_MALGO</name>
<dbReference type="InterPro" id="IPR017141">
    <property type="entry name" value="Pept_M20_carboxypep"/>
</dbReference>
<feature type="binding site" evidence="7">
    <location>
        <position position="204"/>
    </location>
    <ligand>
        <name>Zn(2+)</name>
        <dbReference type="ChEBI" id="CHEBI:29105"/>
        <label>2</label>
    </ligand>
</feature>
<dbReference type="RefSeq" id="XP_001732481.1">
    <property type="nucleotide sequence ID" value="XM_001732429.1"/>
</dbReference>
<dbReference type="GeneID" id="5856787"/>
<evidence type="ECO:0000256" key="2">
    <source>
        <dbReference type="ARBA" id="ARBA00022670"/>
    </source>
</evidence>
<dbReference type="OMA" id="ETDFVWG"/>
<sequence length="635" mass="71268">MTKGAMGLPVHTLQPDDRVRIFPRLLCLLLACIAGLWISTGRFYTVESESLSSMERICPQQPAYDPTEALQKLTIRPPSVLHSVKLLSEAVQLSTEAMDEILSDDEELESVTRNSTFSPFSDWIEKSFPFIHAPDSPVRREFVNKHGLLYTWEGTDPSLKPVVLMAHQDTVPVNIYTRDRWIHPPFSGYIDLENQTVWGRGSLDCKLWLVASLSAVETLVQAHFQPKRTIILSYGFDEETDGKYGAAHLASTLFHRYGPNSVAMIVDEGSPVLSAIDPGSFGLPVAGPAVAERGELSMRITVHARGGHSSMPPPHTGIGILALIIAKLEANPFPDVLGEESRASVLQLQCLRDAPKMPAALRRALRRVESAERTRKECRKPCWQHWWKHIGMLSRQRRLDAARNELMQSLDYASRMLLKTTQAVDVAYGGIKVNALPEISEAFVNHRIAPYASVRTVIQHYKDLLVPLAKEYGFSLVVDRDDLNLSLDKSTVSVNISKTGLGYDSHPPSPFEGEKAEAWRLLSSVIRQTWHTDEPRIELRSMDDESVPEQRKYNEPVRVAPSIMFANTDTRWFHDLTNNIFRFGATSVHPDLTGMSPYLNVHTVNEHVSIDSVVKATQFYTNLLVAADHEQIERV</sequence>